<protein>
    <submittedName>
        <fullName evidence="3">Uncharacterized protein</fullName>
    </submittedName>
</protein>
<comment type="caution">
    <text evidence="3">The sequence shown here is derived from an EMBL/GenBank/DDBJ whole genome shotgun (WGS) entry which is preliminary data.</text>
</comment>
<feature type="region of interest" description="Disordered" evidence="1">
    <location>
        <begin position="24"/>
        <end position="68"/>
    </location>
</feature>
<dbReference type="AlphaFoldDB" id="A0A8H3FT41"/>
<evidence type="ECO:0000313" key="4">
    <source>
        <dbReference type="Proteomes" id="UP000664534"/>
    </source>
</evidence>
<dbReference type="EMBL" id="CAJPDT010000058">
    <property type="protein sequence ID" value="CAF9930612.1"/>
    <property type="molecule type" value="Genomic_DNA"/>
</dbReference>
<keyword evidence="2" id="KW-1133">Transmembrane helix</keyword>
<feature type="transmembrane region" description="Helical" evidence="2">
    <location>
        <begin position="421"/>
        <end position="442"/>
    </location>
</feature>
<name>A0A8H3FT41_9LECA</name>
<reference evidence="3" key="1">
    <citation type="submission" date="2021-03" db="EMBL/GenBank/DDBJ databases">
        <authorList>
            <person name="Tagirdzhanova G."/>
        </authorList>
    </citation>
    <scope>NUCLEOTIDE SEQUENCE</scope>
</reference>
<proteinExistence type="predicted"/>
<gene>
    <name evidence="3" type="ORF">IMSHALPRED_008232</name>
</gene>
<evidence type="ECO:0000256" key="2">
    <source>
        <dbReference type="SAM" id="Phobius"/>
    </source>
</evidence>
<organism evidence="3 4">
    <name type="scientific">Imshaugia aleurites</name>
    <dbReference type="NCBI Taxonomy" id="172621"/>
    <lineage>
        <taxon>Eukaryota</taxon>
        <taxon>Fungi</taxon>
        <taxon>Dikarya</taxon>
        <taxon>Ascomycota</taxon>
        <taxon>Pezizomycotina</taxon>
        <taxon>Lecanoromycetes</taxon>
        <taxon>OSLEUM clade</taxon>
        <taxon>Lecanoromycetidae</taxon>
        <taxon>Lecanorales</taxon>
        <taxon>Lecanorineae</taxon>
        <taxon>Parmeliaceae</taxon>
        <taxon>Imshaugia</taxon>
    </lineage>
</organism>
<dbReference type="OrthoDB" id="409136at2759"/>
<keyword evidence="2" id="KW-0812">Transmembrane</keyword>
<keyword evidence="4" id="KW-1185">Reference proteome</keyword>
<evidence type="ECO:0000313" key="3">
    <source>
        <dbReference type="EMBL" id="CAF9930612.1"/>
    </source>
</evidence>
<accession>A0A8H3FT41</accession>
<keyword evidence="2" id="KW-0472">Membrane</keyword>
<feature type="transmembrane region" description="Helical" evidence="2">
    <location>
        <begin position="391"/>
        <end position="415"/>
    </location>
</feature>
<dbReference type="Proteomes" id="UP000664534">
    <property type="component" value="Unassembled WGS sequence"/>
</dbReference>
<evidence type="ECO:0000256" key="1">
    <source>
        <dbReference type="SAM" id="MobiDB-lite"/>
    </source>
</evidence>
<sequence length="447" mass="49417">MRIRWPKPQGNNVLLDVHNNHSTFSVAEEPGRSTVDAADIPGELDKNTGENPGVSGGTEPSEGLKFSGPVQYQIPASSSYKVLHSKTSGLEVAPKRLVAAQFSLAVGRIVKILCRPRLAKHSHRVEWICDCGRAQYWDIPQGSEKRAKDLAGYLNSPVTIDVESLAGSSSNSNLSAPPVTHLSSTRAPDRHYLSDIGTPNDSATLSAEIVASLADISPRYLELCINTGSYVKTLAEIDISNVNSDGELFQKLANVYHHKRNTKLSIHLKIPKWTGKPWLEYQIGWSFRKPSAVIFRKFTLDEGDSIALGNAELPPPSEVSSKRYHYKPCPLDPSEVPMPDHLFFHLFFQPNGHPRGRWMHRLPKKLKESIFSNRDDSTVGWGIHIIESPDFYVISILVTLGLLLSGIVAIVWASVTQDVQGAFGIGSYIIAVEAAVMTTLYFKWSRE</sequence>